<dbReference type="PANTHER" id="PTHR24198:SF165">
    <property type="entry name" value="ANKYRIN REPEAT-CONTAINING PROTEIN-RELATED"/>
    <property type="match status" value="1"/>
</dbReference>
<evidence type="ECO:0000256" key="1">
    <source>
        <dbReference type="ARBA" id="ARBA00022737"/>
    </source>
</evidence>
<dbReference type="SMART" id="SM00248">
    <property type="entry name" value="ANK"/>
    <property type="match status" value="6"/>
</dbReference>
<keyword evidence="2" id="KW-0040">ANK repeat</keyword>
<feature type="region of interest" description="Disordered" evidence="3">
    <location>
        <begin position="788"/>
        <end position="906"/>
    </location>
</feature>
<evidence type="ECO:0000256" key="3">
    <source>
        <dbReference type="SAM" id="MobiDB-lite"/>
    </source>
</evidence>
<dbReference type="Gene3D" id="1.25.40.20">
    <property type="entry name" value="Ankyrin repeat-containing domain"/>
    <property type="match status" value="3"/>
</dbReference>
<dbReference type="InterPro" id="IPR007858">
    <property type="entry name" value="Dpy-30_motif"/>
</dbReference>
<dbReference type="Pfam" id="PF12796">
    <property type="entry name" value="Ank_2"/>
    <property type="match status" value="1"/>
</dbReference>
<dbReference type="AlphaFoldDB" id="A0A8J1XS68"/>
<dbReference type="Pfam" id="PF05186">
    <property type="entry name" value="Dpy-30"/>
    <property type="match status" value="1"/>
</dbReference>
<comment type="caution">
    <text evidence="4">The sequence shown here is derived from an EMBL/GenBank/DDBJ whole genome shotgun (WGS) entry which is preliminary data.</text>
</comment>
<dbReference type="PROSITE" id="PS50088">
    <property type="entry name" value="ANK_REPEAT"/>
    <property type="match status" value="1"/>
</dbReference>
<dbReference type="Pfam" id="PF00023">
    <property type="entry name" value="Ank"/>
    <property type="match status" value="1"/>
</dbReference>
<sequence>MATKFKESELYALLKPESGEFHEKIHKKTLSFLANTDKPTEEVNLVDEDNSTFLHLIATYSKEEQEPLVPVIYQLGKEGIVIDTRDDQGNTALHKFAEKNGSWRSIQALIRLGANMEIPNNDGKYPFDMFTEDTIKSQFDAYTPGLWTAVENSDPIAVKTLIESWCFLHERGVESHTMDILEFAKTKQNSEIITMLEKAKPTLEYVKATLACDDASMVRLLDEYKEAIDVNTQDCHHKTEYSLDVLPLPLLIAVANQLQDMDIVRVLEQAKADVNFYHKSMFPRGPIYFMLETLYPKTPEDIVIRVMEEADLSLKNSHGKTYLYEVNSDVRSTDFINQILLKGVDIAERCIVGNTILDHSILRNESEGVKFYKEQVMAIIMGDDWEKRRDFITKGLDMMLECTDENETPIREVAKQKNDTRTIEFLKELEKIKKFHIDLFFTIVEGTESTTVDIEHVFEQCPDKVQLMNIRDKGGRTALHMACLVNKVFLVEYLMNNFKDTLNCRDNMRRTALHYVAALDNEILYTTLVNAGADETLKDVNNLTPKDYMGLNQQPVKPEDEREPEEFIVQEMIQKEREKRYGDMFYFQFHYNKFSKAIAEKNLKAVQVQMWKFSKNINEMPMFVSEEPLLFLCLKHNAIDIAKFLIDKSLDCYVTWEGKTFRDAARESAIQELIACIEEAIRIKTLQAAVQNDRRSSASSYGSLPYEPPVYKPRPRKEFSVEPKNIDSRYLADQLGEALQLALAEVADKRPWDPIEYLAQWLYKHAENLKNDEEERKEKYNLEVEKYDAHREKRRSKRQAKEVESIKLADAEQMKKKRQEEEKKRREKEEEEKRMAELEEIQKKNRENVEQYAQKPDLESVIEEDEPNASKTLAPPKILKEETEKEDEKEDDPPDAENAGEDTQGK</sequence>
<organism evidence="4 5">
    <name type="scientific">Owenia fusiformis</name>
    <name type="common">Polychaete worm</name>
    <dbReference type="NCBI Taxonomy" id="6347"/>
    <lineage>
        <taxon>Eukaryota</taxon>
        <taxon>Metazoa</taxon>
        <taxon>Spiralia</taxon>
        <taxon>Lophotrochozoa</taxon>
        <taxon>Annelida</taxon>
        <taxon>Polychaeta</taxon>
        <taxon>Sedentaria</taxon>
        <taxon>Canalipalpata</taxon>
        <taxon>Sabellida</taxon>
        <taxon>Oweniida</taxon>
        <taxon>Oweniidae</taxon>
        <taxon>Owenia</taxon>
    </lineage>
</organism>
<dbReference type="InterPro" id="IPR002110">
    <property type="entry name" value="Ankyrin_rpt"/>
</dbReference>
<evidence type="ECO:0000313" key="5">
    <source>
        <dbReference type="Proteomes" id="UP000749559"/>
    </source>
</evidence>
<evidence type="ECO:0000256" key="2">
    <source>
        <dbReference type="ARBA" id="ARBA00023043"/>
    </source>
</evidence>
<dbReference type="EMBL" id="CAIIXF020000007">
    <property type="protein sequence ID" value="CAH1789800.1"/>
    <property type="molecule type" value="Genomic_DNA"/>
</dbReference>
<dbReference type="SUPFAM" id="SSF48403">
    <property type="entry name" value="Ankyrin repeat"/>
    <property type="match status" value="1"/>
</dbReference>
<feature type="compositionally biased region" description="Acidic residues" evidence="3">
    <location>
        <begin position="884"/>
        <end position="900"/>
    </location>
</feature>
<protein>
    <submittedName>
        <fullName evidence="4">Uncharacterized protein</fullName>
    </submittedName>
</protein>
<proteinExistence type="predicted"/>
<dbReference type="InterPro" id="IPR049630">
    <property type="entry name" value="DYDC-like_DD"/>
</dbReference>
<keyword evidence="1" id="KW-0677">Repeat</keyword>
<dbReference type="Gene3D" id="1.20.890.10">
    <property type="entry name" value="cAMP-dependent protein kinase regulatory subunit, dimerization-anchoring domain"/>
    <property type="match status" value="1"/>
</dbReference>
<dbReference type="PANTHER" id="PTHR24198">
    <property type="entry name" value="ANKYRIN REPEAT AND PROTEIN KINASE DOMAIN-CONTAINING PROTEIN"/>
    <property type="match status" value="1"/>
</dbReference>
<dbReference type="Proteomes" id="UP000749559">
    <property type="component" value="Unassembled WGS sequence"/>
</dbReference>
<dbReference type="OrthoDB" id="432281at2759"/>
<reference evidence="4" key="1">
    <citation type="submission" date="2022-03" db="EMBL/GenBank/DDBJ databases">
        <authorList>
            <person name="Martin C."/>
        </authorList>
    </citation>
    <scope>NUCLEOTIDE SEQUENCE</scope>
</reference>
<dbReference type="InterPro" id="IPR036770">
    <property type="entry name" value="Ankyrin_rpt-contain_sf"/>
</dbReference>
<gene>
    <name evidence="4" type="ORF">OFUS_LOCUS15096</name>
</gene>
<dbReference type="CDD" id="cd22966">
    <property type="entry name" value="DD_DYDC-like"/>
    <property type="match status" value="1"/>
</dbReference>
<name>A0A8J1XS68_OWEFU</name>
<feature type="compositionally biased region" description="Basic and acidic residues" evidence="3">
    <location>
        <begin position="799"/>
        <end position="849"/>
    </location>
</feature>
<accession>A0A8J1XS68</accession>
<evidence type="ECO:0000313" key="4">
    <source>
        <dbReference type="EMBL" id="CAH1789800.1"/>
    </source>
</evidence>
<keyword evidence="5" id="KW-1185">Reference proteome</keyword>